<dbReference type="GO" id="GO:0008236">
    <property type="term" value="F:serine-type peptidase activity"/>
    <property type="evidence" value="ECO:0007669"/>
    <property type="project" value="UniProtKB-KW"/>
</dbReference>
<dbReference type="OrthoDB" id="4841110at2"/>
<dbReference type="GO" id="GO:0006508">
    <property type="term" value="P:proteolysis"/>
    <property type="evidence" value="ECO:0007669"/>
    <property type="project" value="UniProtKB-KW"/>
</dbReference>
<dbReference type="EMBL" id="NKXO01000025">
    <property type="protein sequence ID" value="PKQ68330.1"/>
    <property type="molecule type" value="Genomic_DNA"/>
</dbReference>
<evidence type="ECO:0000256" key="1">
    <source>
        <dbReference type="ARBA" id="ARBA00006534"/>
    </source>
</evidence>
<dbReference type="PANTHER" id="PTHR36175">
    <property type="entry name" value="CYANOPHYCINASE"/>
    <property type="match status" value="1"/>
</dbReference>
<evidence type="ECO:0000259" key="6">
    <source>
        <dbReference type="Pfam" id="PF18962"/>
    </source>
</evidence>
<proteinExistence type="inferred from homology"/>
<dbReference type="Pfam" id="PF03575">
    <property type="entry name" value="Peptidase_S51"/>
    <property type="match status" value="1"/>
</dbReference>
<feature type="domain" description="Secretion system C-terminal sorting" evidence="6">
    <location>
        <begin position="602"/>
        <end position="673"/>
    </location>
</feature>
<evidence type="ECO:0000256" key="5">
    <source>
        <dbReference type="SAM" id="SignalP"/>
    </source>
</evidence>
<reference evidence="7 8" key="1">
    <citation type="submission" date="2017-06" db="EMBL/GenBank/DDBJ databases">
        <title>Raineya orbicola gen. nov., sp. nov. a slightly thermophilic bacterium of the phylum Bacteroidetes and the description of Raineyaceae fam. nov.</title>
        <authorList>
            <person name="Albuquerque L."/>
            <person name="Polonia A.R.M."/>
            <person name="Barroso C."/>
            <person name="Froufe H.J.C."/>
            <person name="Lage O."/>
            <person name="Lobo-Da-Cunha A."/>
            <person name="Egas C."/>
            <person name="Da Costa M.S."/>
        </authorList>
    </citation>
    <scope>NUCLEOTIDE SEQUENCE [LARGE SCALE GENOMIC DNA]</scope>
    <source>
        <strain evidence="7 8">SPSPC-11</strain>
    </source>
</reference>
<dbReference type="NCBIfam" id="TIGR04183">
    <property type="entry name" value="Por_Secre_tail"/>
    <property type="match status" value="1"/>
</dbReference>
<feature type="chain" id="PRO_5014762166" evidence="5">
    <location>
        <begin position="23"/>
        <end position="674"/>
    </location>
</feature>
<accession>A0A2N3IDF7</accession>
<sequence length="674" mass="74506">MKTCRFLLLLLLLMVGQKNTFSQGKLVLVGGGTEIQGGWSDAPYQWAVNQSVNKKVAIISYQTQDNWLRNYFLSLGATDATNFTISTTAQANSPTTYSDLMNHDVFFFKGGDQSQYYTLYKGTLVEQAVEDKFNAGGVIAGTSAGMAILSSILFSAENGSLFPPDALENINSPYYSLKNDFIHIFPNFVFDTHFAERGRNARLMGFLAKWYQQTGNFVKGIGVDDKTALCIDASKNATCYGSGAVHIYAPQSFSFPNNKIYTPDLKAHILLHGHQINLNTLTMLQEASSFVSPTVSQENANYQVWLSGGEGISENGNLLQDFVNSGSVNDNILIVTGSDTVVAHQYRQNLRSRGATGNITILQTIAANNQSDKYQLRNAIRLSKKVLFVNITGFANFFQFINGGETGALLNSHIRRNQILNLFIGENSKLAGKIYVTNNRANKYNAYDGNLSFSNGLSLLNTTTILPNAFNPSDNDFYENNSCAVSYAVAKYRLKFGIYLNRNSWLKFYQQAGQNFFTSAGTYSAMVLINGNTRGGLATQIASTATNQPRNIAGFSEVYYALLHGNNTLSVGVPVPTNDENYTLENPVVSGLVSSFAKEVLLYPNPARHFVKIEWLNAPLEVTICDVSGRWCSEKYRGEGFLQINTQFFQKGLYVVLIKNAQNGQILMKKLTIY</sequence>
<evidence type="ECO:0000256" key="3">
    <source>
        <dbReference type="ARBA" id="ARBA00022801"/>
    </source>
</evidence>
<keyword evidence="4" id="KW-0720">Serine protease</keyword>
<protein>
    <submittedName>
        <fullName evidence="7">Por secretion system C-terminal sorting domain</fullName>
    </submittedName>
</protein>
<dbReference type="Pfam" id="PF18962">
    <property type="entry name" value="Por_Secre_tail"/>
    <property type="match status" value="1"/>
</dbReference>
<dbReference type="PANTHER" id="PTHR36175:SF1">
    <property type="entry name" value="CYANOPHYCINASE"/>
    <property type="match status" value="1"/>
</dbReference>
<organism evidence="7 8">
    <name type="scientific">Raineya orbicola</name>
    <dbReference type="NCBI Taxonomy" id="2016530"/>
    <lineage>
        <taxon>Bacteria</taxon>
        <taxon>Pseudomonadati</taxon>
        <taxon>Bacteroidota</taxon>
        <taxon>Cytophagia</taxon>
        <taxon>Cytophagales</taxon>
        <taxon>Raineyaceae</taxon>
        <taxon>Raineya</taxon>
    </lineage>
</organism>
<name>A0A2N3IDF7_9BACT</name>
<dbReference type="InterPro" id="IPR029062">
    <property type="entry name" value="Class_I_gatase-like"/>
</dbReference>
<feature type="signal peptide" evidence="5">
    <location>
        <begin position="1"/>
        <end position="22"/>
    </location>
</feature>
<dbReference type="SUPFAM" id="SSF52317">
    <property type="entry name" value="Class I glutamine amidotransferase-like"/>
    <property type="match status" value="1"/>
</dbReference>
<dbReference type="AlphaFoldDB" id="A0A2N3IDF7"/>
<keyword evidence="2" id="KW-0645">Protease</keyword>
<evidence type="ECO:0000313" key="7">
    <source>
        <dbReference type="EMBL" id="PKQ68330.1"/>
    </source>
</evidence>
<dbReference type="RefSeq" id="WP_101358964.1">
    <property type="nucleotide sequence ID" value="NZ_NKXO01000025.1"/>
</dbReference>
<keyword evidence="3" id="KW-0378">Hydrolase</keyword>
<evidence type="ECO:0000256" key="4">
    <source>
        <dbReference type="ARBA" id="ARBA00022825"/>
    </source>
</evidence>
<dbReference type="InterPro" id="IPR005320">
    <property type="entry name" value="Peptidase_S51"/>
</dbReference>
<keyword evidence="5" id="KW-0732">Signal</keyword>
<dbReference type="Proteomes" id="UP000233387">
    <property type="component" value="Unassembled WGS sequence"/>
</dbReference>
<gene>
    <name evidence="7" type="ORF">Rain11_1694</name>
</gene>
<evidence type="ECO:0000313" key="8">
    <source>
        <dbReference type="Proteomes" id="UP000233387"/>
    </source>
</evidence>
<comment type="similarity">
    <text evidence="1">Belongs to the peptidase S51 family.</text>
</comment>
<dbReference type="Gene3D" id="3.40.50.880">
    <property type="match status" value="1"/>
</dbReference>
<comment type="caution">
    <text evidence="7">The sequence shown here is derived from an EMBL/GenBank/DDBJ whole genome shotgun (WGS) entry which is preliminary data.</text>
</comment>
<dbReference type="InterPro" id="IPR026444">
    <property type="entry name" value="Secre_tail"/>
</dbReference>
<keyword evidence="8" id="KW-1185">Reference proteome</keyword>
<dbReference type="CDD" id="cd03145">
    <property type="entry name" value="GAT1_cyanophycinase"/>
    <property type="match status" value="1"/>
</dbReference>
<evidence type="ECO:0000256" key="2">
    <source>
        <dbReference type="ARBA" id="ARBA00022670"/>
    </source>
</evidence>